<dbReference type="Proteomes" id="UP001596157">
    <property type="component" value="Unassembled WGS sequence"/>
</dbReference>
<reference evidence="2" key="1">
    <citation type="journal article" date="2019" name="Int. J. Syst. Evol. Microbiol.">
        <title>The Global Catalogue of Microorganisms (GCM) 10K type strain sequencing project: providing services to taxonomists for standard genome sequencing and annotation.</title>
        <authorList>
            <consortium name="The Broad Institute Genomics Platform"/>
            <consortium name="The Broad Institute Genome Sequencing Center for Infectious Disease"/>
            <person name="Wu L."/>
            <person name="Ma J."/>
        </authorList>
    </citation>
    <scope>NUCLEOTIDE SEQUENCE [LARGE SCALE GENOMIC DNA]</scope>
    <source>
        <strain evidence="2">CCUG 59778</strain>
    </source>
</reference>
<evidence type="ECO:0000313" key="1">
    <source>
        <dbReference type="EMBL" id="MFC5290408.1"/>
    </source>
</evidence>
<organism evidence="1 2">
    <name type="scientific">Actinokineospora guangxiensis</name>
    <dbReference type="NCBI Taxonomy" id="1490288"/>
    <lineage>
        <taxon>Bacteria</taxon>
        <taxon>Bacillati</taxon>
        <taxon>Actinomycetota</taxon>
        <taxon>Actinomycetes</taxon>
        <taxon>Pseudonocardiales</taxon>
        <taxon>Pseudonocardiaceae</taxon>
        <taxon>Actinokineospora</taxon>
    </lineage>
</organism>
<dbReference type="RefSeq" id="WP_378250299.1">
    <property type="nucleotide sequence ID" value="NZ_JBHSKF010000016.1"/>
</dbReference>
<keyword evidence="2" id="KW-1185">Reference proteome</keyword>
<dbReference type="EMBL" id="JBHSKF010000016">
    <property type="protein sequence ID" value="MFC5290408.1"/>
    <property type="molecule type" value="Genomic_DNA"/>
</dbReference>
<evidence type="ECO:0000313" key="2">
    <source>
        <dbReference type="Proteomes" id="UP001596157"/>
    </source>
</evidence>
<accession>A0ABW0ESL1</accession>
<protein>
    <submittedName>
        <fullName evidence="1">Uncharacterized protein</fullName>
    </submittedName>
</protein>
<gene>
    <name evidence="1" type="ORF">ACFPM7_25435</name>
</gene>
<name>A0ABW0ESL1_9PSEU</name>
<proteinExistence type="predicted"/>
<sequence length="146" mass="15993">MNESIGALRELARQGWAFDYPRDDNGDIARGLGARFSPPSDWWDGLRLSGPDECEAIRARGDEITWKRHGTVLNMVHALAELPAPDDRLSPRLATGWRLCHGLWTTVGTNGGEGYVSRFERRPGGGAAVSSVRVGTLVCARPRPAR</sequence>
<comment type="caution">
    <text evidence="1">The sequence shown here is derived from an EMBL/GenBank/DDBJ whole genome shotgun (WGS) entry which is preliminary data.</text>
</comment>